<dbReference type="Pfam" id="PF13374">
    <property type="entry name" value="TPR_10"/>
    <property type="match status" value="1"/>
</dbReference>
<dbReference type="Proteomes" id="UP001054902">
    <property type="component" value="Unassembled WGS sequence"/>
</dbReference>
<feature type="compositionally biased region" description="Polar residues" evidence="4">
    <location>
        <begin position="430"/>
        <end position="442"/>
    </location>
</feature>
<feature type="compositionally biased region" description="Polar residues" evidence="4">
    <location>
        <begin position="562"/>
        <end position="572"/>
    </location>
</feature>
<dbReference type="PROSITE" id="PS50005">
    <property type="entry name" value="TPR"/>
    <property type="match status" value="1"/>
</dbReference>
<evidence type="ECO:0000256" key="3">
    <source>
        <dbReference type="PROSITE-ProRule" id="PRU00339"/>
    </source>
</evidence>
<evidence type="ECO:0000256" key="4">
    <source>
        <dbReference type="SAM" id="MobiDB-lite"/>
    </source>
</evidence>
<accession>A0AAD3GZX7</accession>
<evidence type="ECO:0008006" key="7">
    <source>
        <dbReference type="Google" id="ProtNLM"/>
    </source>
</evidence>
<evidence type="ECO:0000256" key="2">
    <source>
        <dbReference type="ARBA" id="ARBA00022803"/>
    </source>
</evidence>
<dbReference type="Gene3D" id="1.25.40.10">
    <property type="entry name" value="Tetratricopeptide repeat domain"/>
    <property type="match status" value="2"/>
</dbReference>
<dbReference type="SMART" id="SM00028">
    <property type="entry name" value="TPR"/>
    <property type="match status" value="3"/>
</dbReference>
<feature type="region of interest" description="Disordered" evidence="4">
    <location>
        <begin position="525"/>
        <end position="572"/>
    </location>
</feature>
<name>A0AAD3GZX7_9STRA</name>
<protein>
    <recommendedName>
        <fullName evidence="7">Kinesin light chain</fullName>
    </recommendedName>
</protein>
<dbReference type="InterPro" id="IPR011990">
    <property type="entry name" value="TPR-like_helical_dom_sf"/>
</dbReference>
<feature type="region of interest" description="Disordered" evidence="4">
    <location>
        <begin position="1"/>
        <end position="53"/>
    </location>
</feature>
<feature type="compositionally biased region" description="Basic and acidic residues" evidence="4">
    <location>
        <begin position="236"/>
        <end position="249"/>
    </location>
</feature>
<reference evidence="5 6" key="1">
    <citation type="journal article" date="2021" name="Sci. Rep.">
        <title>The genome of the diatom Chaetoceros tenuissimus carries an ancient integrated fragment of an extant virus.</title>
        <authorList>
            <person name="Hongo Y."/>
            <person name="Kimura K."/>
            <person name="Takaki Y."/>
            <person name="Yoshida Y."/>
            <person name="Baba S."/>
            <person name="Kobayashi G."/>
            <person name="Nagasaki K."/>
            <person name="Hano T."/>
            <person name="Tomaru Y."/>
        </authorList>
    </citation>
    <scope>NUCLEOTIDE SEQUENCE [LARGE SCALE GENOMIC DNA]</scope>
    <source>
        <strain evidence="5 6">NIES-3715</strain>
    </source>
</reference>
<comment type="caution">
    <text evidence="5">The sequence shown here is derived from an EMBL/GenBank/DDBJ whole genome shotgun (WGS) entry which is preliminary data.</text>
</comment>
<dbReference type="PANTHER" id="PTHR45641">
    <property type="entry name" value="TETRATRICOPEPTIDE REPEAT PROTEIN (AFU_ORTHOLOGUE AFUA_6G03870)"/>
    <property type="match status" value="1"/>
</dbReference>
<feature type="compositionally biased region" description="Polar residues" evidence="4">
    <location>
        <begin position="74"/>
        <end position="88"/>
    </location>
</feature>
<dbReference type="PANTHER" id="PTHR45641:SF19">
    <property type="entry name" value="NEPHROCYSTIN-3"/>
    <property type="match status" value="1"/>
</dbReference>
<evidence type="ECO:0000313" key="5">
    <source>
        <dbReference type="EMBL" id="GFH45245.1"/>
    </source>
</evidence>
<dbReference type="EMBL" id="BLLK01000020">
    <property type="protein sequence ID" value="GFH45245.1"/>
    <property type="molecule type" value="Genomic_DNA"/>
</dbReference>
<feature type="compositionally biased region" description="Acidic residues" evidence="4">
    <location>
        <begin position="162"/>
        <end position="171"/>
    </location>
</feature>
<dbReference type="AlphaFoldDB" id="A0AAD3GZX7"/>
<feature type="compositionally biased region" description="Basic and acidic residues" evidence="4">
    <location>
        <begin position="546"/>
        <end position="557"/>
    </location>
</feature>
<evidence type="ECO:0000313" key="6">
    <source>
        <dbReference type="Proteomes" id="UP001054902"/>
    </source>
</evidence>
<feature type="compositionally biased region" description="Basic and acidic residues" evidence="4">
    <location>
        <begin position="15"/>
        <end position="24"/>
    </location>
</feature>
<keyword evidence="1" id="KW-0677">Repeat</keyword>
<feature type="compositionally biased region" description="Polar residues" evidence="4">
    <location>
        <begin position="178"/>
        <end position="194"/>
    </location>
</feature>
<dbReference type="InterPro" id="IPR019734">
    <property type="entry name" value="TPR_rpt"/>
</dbReference>
<feature type="compositionally biased region" description="Basic and acidic residues" evidence="4">
    <location>
        <begin position="104"/>
        <end position="116"/>
    </location>
</feature>
<proteinExistence type="predicted"/>
<sequence>MNGTQVNLSQSAKDILQDMDHLFEDDSSSEYSDAQEEPIVYPAQDVTNLITPPRKELLFNTTATDLGKMKKSSPGFSTATSPTNTFMTEKSKDSTEQNTQSIHSETKSRSTVEKSEKKKQRDRKQIVERKIRNPSGMVIGIDSVHTQFAQDEQAILDPTWLDSDEDSDDKEESTKDSVSNVQPSLPSHRQNTSIGNMSASIAGLSNWSTGSSISVGSCGLGKISLSSALSLSEISGSHDGRCSEMPHPYHERKRSSHPAPSALMSHIDIVDMGIDTLSSGGSRKSGSSGRENLLDYLYGLDRIDYDLSDGDNYEDSENDESDDIDSDDDDDLSLGGKEFDDISYIENSVHGISVASGSMYFDDDDISESSRDQDDEQSEGLVREDLMSPPRLSRQIRSDEDNTEEATISKQIKDNENYDPQPPVSPLASPITQTRHASTDDASCSDETDIFSNCSPGTPLNLFQQDSGLQNGDLIISILDCPGSRTRKKRSARHLQDHSSLWGSYAIKTSLSMARCIRKNDDSIETEELNHSSSTPTKPRRISNLGEKEENDKKKCSDIPLSPSTSGNKSLLSGSFSPGSVFTKSSHRSQKLEFIALQHLNNDDFDKALSAYRELQEIYDDYYVYCAEELQDSDEVQSHIGTILLNISFIYFCKLDYCRALEYANKAEKKFVLANGKREVDTTTINVYLGQIHYALGRFTDAFDLWIPIITEMKKSKIQNDVLIELLNNCGCALFETESELKSLKFFKEAMQLLQTNIAKIFYKDGVALRKTILIKMAIIRSNMAYLHLRIKDEGRAIDLFQDSLLDQNICIKDDHELKSNTMENLAIALVKKGDKDEAIKVYSKLLTFKINNVGPEHPECVVVLTKLNLLQMNAKDKKGIRKCVQKIQQCLAESSPCEKDRFEKLIKVCKVSGLKKVTVSCRK</sequence>
<feature type="region of interest" description="Disordered" evidence="4">
    <location>
        <begin position="361"/>
        <end position="448"/>
    </location>
</feature>
<gene>
    <name evidence="5" type="ORF">CTEN210_01719</name>
</gene>
<feature type="compositionally biased region" description="Acidic residues" evidence="4">
    <location>
        <begin position="308"/>
        <end position="332"/>
    </location>
</feature>
<feature type="compositionally biased region" description="Acidic residues" evidence="4">
    <location>
        <begin position="361"/>
        <end position="378"/>
    </location>
</feature>
<feature type="compositionally biased region" description="Polar residues" evidence="4">
    <location>
        <begin position="1"/>
        <end position="12"/>
    </location>
</feature>
<evidence type="ECO:0000256" key="1">
    <source>
        <dbReference type="ARBA" id="ARBA00022737"/>
    </source>
</evidence>
<feature type="region of interest" description="Disordered" evidence="4">
    <location>
        <begin position="235"/>
        <end position="259"/>
    </location>
</feature>
<keyword evidence="2 3" id="KW-0802">TPR repeat</keyword>
<keyword evidence="6" id="KW-1185">Reference proteome</keyword>
<dbReference type="SUPFAM" id="SSF48452">
    <property type="entry name" value="TPR-like"/>
    <property type="match status" value="2"/>
</dbReference>
<feature type="repeat" description="TPR" evidence="3">
    <location>
        <begin position="820"/>
        <end position="853"/>
    </location>
</feature>
<organism evidence="5 6">
    <name type="scientific">Chaetoceros tenuissimus</name>
    <dbReference type="NCBI Taxonomy" id="426638"/>
    <lineage>
        <taxon>Eukaryota</taxon>
        <taxon>Sar</taxon>
        <taxon>Stramenopiles</taxon>
        <taxon>Ochrophyta</taxon>
        <taxon>Bacillariophyta</taxon>
        <taxon>Coscinodiscophyceae</taxon>
        <taxon>Chaetocerotophycidae</taxon>
        <taxon>Chaetocerotales</taxon>
        <taxon>Chaetocerotaceae</taxon>
        <taxon>Chaetoceros</taxon>
    </lineage>
</organism>
<feature type="compositionally biased region" description="Acidic residues" evidence="4">
    <location>
        <begin position="25"/>
        <end position="36"/>
    </location>
</feature>
<feature type="region of interest" description="Disordered" evidence="4">
    <location>
        <begin position="160"/>
        <end position="194"/>
    </location>
</feature>
<feature type="region of interest" description="Disordered" evidence="4">
    <location>
        <begin position="66"/>
        <end position="131"/>
    </location>
</feature>
<feature type="region of interest" description="Disordered" evidence="4">
    <location>
        <begin position="308"/>
        <end position="337"/>
    </location>
</feature>